<dbReference type="InterPro" id="IPR007867">
    <property type="entry name" value="GMC_OxRtase_C"/>
</dbReference>
<dbReference type="PANTHER" id="PTHR11552">
    <property type="entry name" value="GLUCOSE-METHANOL-CHOLINE GMC OXIDOREDUCTASE"/>
    <property type="match status" value="1"/>
</dbReference>
<dbReference type="Pfam" id="PF05199">
    <property type="entry name" value="GMC_oxred_C"/>
    <property type="match status" value="1"/>
</dbReference>
<evidence type="ECO:0000313" key="6">
    <source>
        <dbReference type="Proteomes" id="UP001239445"/>
    </source>
</evidence>
<feature type="domain" description="Glucose-methanol-choline oxidoreductase N-terminal" evidence="4">
    <location>
        <begin position="417"/>
        <end position="431"/>
    </location>
</feature>
<evidence type="ECO:0000256" key="1">
    <source>
        <dbReference type="ARBA" id="ARBA00010790"/>
    </source>
</evidence>
<evidence type="ECO:0000256" key="2">
    <source>
        <dbReference type="ARBA" id="ARBA00023180"/>
    </source>
</evidence>
<dbReference type="Gene3D" id="3.50.50.60">
    <property type="entry name" value="FAD/NAD(P)-binding domain"/>
    <property type="match status" value="1"/>
</dbReference>
<dbReference type="SUPFAM" id="SSF54373">
    <property type="entry name" value="FAD-linked reductases, C-terminal domain"/>
    <property type="match status" value="1"/>
</dbReference>
<dbReference type="GO" id="GO:0050660">
    <property type="term" value="F:flavin adenine dinucleotide binding"/>
    <property type="evidence" value="ECO:0007669"/>
    <property type="project" value="InterPro"/>
</dbReference>
<dbReference type="GO" id="GO:0016614">
    <property type="term" value="F:oxidoreductase activity, acting on CH-OH group of donors"/>
    <property type="evidence" value="ECO:0007669"/>
    <property type="project" value="InterPro"/>
</dbReference>
<evidence type="ECO:0000313" key="5">
    <source>
        <dbReference type="EMBL" id="KAK1757897.1"/>
    </source>
</evidence>
<evidence type="ECO:0000256" key="3">
    <source>
        <dbReference type="SAM" id="MobiDB-lite"/>
    </source>
</evidence>
<comment type="caution">
    <text evidence="5">The sequence shown here is derived from an EMBL/GenBank/DDBJ whole genome shotgun (WGS) entry which is preliminary data.</text>
</comment>
<name>A0AAJ0BJB1_9PEZI</name>
<dbReference type="Proteomes" id="UP001239445">
    <property type="component" value="Unassembled WGS sequence"/>
</dbReference>
<dbReference type="PANTHER" id="PTHR11552:SF138">
    <property type="entry name" value="DEHYDROGENASE PKFF-RELATED"/>
    <property type="match status" value="1"/>
</dbReference>
<gene>
    <name evidence="5" type="ORF">QBC47DRAFT_459337</name>
</gene>
<dbReference type="Gene3D" id="3.30.560.10">
    <property type="entry name" value="Glucose Oxidase, domain 3"/>
    <property type="match status" value="1"/>
</dbReference>
<proteinExistence type="inferred from homology"/>
<evidence type="ECO:0000259" key="4">
    <source>
        <dbReference type="PROSITE" id="PS00624"/>
    </source>
</evidence>
<dbReference type="Pfam" id="PF00732">
    <property type="entry name" value="GMC_oxred_N"/>
    <property type="match status" value="1"/>
</dbReference>
<dbReference type="SUPFAM" id="SSF51905">
    <property type="entry name" value="FAD/NAD(P)-binding domain"/>
    <property type="match status" value="1"/>
</dbReference>
<reference evidence="5" key="1">
    <citation type="submission" date="2023-06" db="EMBL/GenBank/DDBJ databases">
        <title>Genome-scale phylogeny and comparative genomics of the fungal order Sordariales.</title>
        <authorList>
            <consortium name="Lawrence Berkeley National Laboratory"/>
            <person name="Hensen N."/>
            <person name="Bonometti L."/>
            <person name="Westerberg I."/>
            <person name="Brannstrom I.O."/>
            <person name="Guillou S."/>
            <person name="Cros-Aarteil S."/>
            <person name="Calhoun S."/>
            <person name="Haridas S."/>
            <person name="Kuo A."/>
            <person name="Mondo S."/>
            <person name="Pangilinan J."/>
            <person name="Riley R."/>
            <person name="Labutti K."/>
            <person name="Andreopoulos B."/>
            <person name="Lipzen A."/>
            <person name="Chen C."/>
            <person name="Yanf M."/>
            <person name="Daum C."/>
            <person name="Ng V."/>
            <person name="Clum A."/>
            <person name="Steindorff A."/>
            <person name="Ohm R."/>
            <person name="Martin F."/>
            <person name="Silar P."/>
            <person name="Natvig D."/>
            <person name="Lalanne C."/>
            <person name="Gautier V."/>
            <person name="Ament-Velasquez S.L."/>
            <person name="Kruys A."/>
            <person name="Hutchinson M.I."/>
            <person name="Powell A.J."/>
            <person name="Barry K."/>
            <person name="Miller A.N."/>
            <person name="Grigoriev I.V."/>
            <person name="Debuchy R."/>
            <person name="Gladieux P."/>
            <person name="Thoren M.H."/>
            <person name="Johannesson H."/>
        </authorList>
    </citation>
    <scope>NUCLEOTIDE SEQUENCE</scope>
    <source>
        <strain evidence="5">PSN4</strain>
    </source>
</reference>
<feature type="region of interest" description="Disordered" evidence="3">
    <location>
        <begin position="1"/>
        <end position="49"/>
    </location>
</feature>
<keyword evidence="6" id="KW-1185">Reference proteome</keyword>
<sequence length="689" mass="75189">MASALNLSLQASEAGPKGSPSGLPVSPLKNNPNSPARRMSQKQKDNSRLPRSKVYFANWLEPGRSKLYKKTDSTTSVFPDYRKEKPVSPDTEALRDLEMNAILALTLSVLAAAAPVEHLEAQDASQLEYIPGIVGFDATFDYVVVGGGTAGLALANRLSANSSIRVAVVEAGSLYQVTNPLLSQTPLGDVIFAGADPSDTNPLVDWNFITEPQAGADNRNIHYARGKCLGGSSARNFMIYQRGSKKSYQQWAEKVGDDSYTWDNLQPFFQKSVHFTPPSNSRFENASAEFNPAAFSPNGGPLQASYANYAQSFSTWMEPALHEIGIPPTTDFNSGTLMGAQYCASTIRPESETRDSSQTSFLAEARWRRNLRVYVTTLAKKIVFDKSKRATGVVVESRPLGLRYTLHARREVIVSAGAFQSPQLLMVSGVGPREELARHDIPVVADRPGVGQTMEDHVFFGPSWRVKVETLTRIANNPLYAVAQFLGPYTVLDQTFPDDWPEVEFLTAPGYVGAFSNLLTTQPHDGYQYATILGGLVAPLSRGTVTLRSADTRDLPRIDPNWLTDPTDVAVAVALYKRLRAAFATKAMSGVLADDREYFPGPEVESDKEILQVIRETVMTIWHASCTCRMGKREDPMAVVDSEARVIGVDGLRVVDASSFALLPPGHPQSTVYMLAEKVADGILRGLAA</sequence>
<dbReference type="InterPro" id="IPR036188">
    <property type="entry name" value="FAD/NAD-bd_sf"/>
</dbReference>
<dbReference type="GO" id="GO:0044550">
    <property type="term" value="P:secondary metabolite biosynthetic process"/>
    <property type="evidence" value="ECO:0007669"/>
    <property type="project" value="TreeGrafter"/>
</dbReference>
<dbReference type="PROSITE" id="PS00624">
    <property type="entry name" value="GMC_OXRED_2"/>
    <property type="match status" value="1"/>
</dbReference>
<dbReference type="AlphaFoldDB" id="A0AAJ0BJB1"/>
<dbReference type="EMBL" id="MU839830">
    <property type="protein sequence ID" value="KAK1757897.1"/>
    <property type="molecule type" value="Genomic_DNA"/>
</dbReference>
<dbReference type="InterPro" id="IPR000172">
    <property type="entry name" value="GMC_OxRdtase_N"/>
</dbReference>
<accession>A0AAJ0BJB1</accession>
<keyword evidence="2" id="KW-0325">Glycoprotein</keyword>
<protein>
    <recommendedName>
        <fullName evidence="4">Glucose-methanol-choline oxidoreductase N-terminal domain-containing protein</fullName>
    </recommendedName>
</protein>
<dbReference type="InterPro" id="IPR012132">
    <property type="entry name" value="GMC_OxRdtase"/>
</dbReference>
<organism evidence="5 6">
    <name type="scientific">Echria macrotheca</name>
    <dbReference type="NCBI Taxonomy" id="438768"/>
    <lineage>
        <taxon>Eukaryota</taxon>
        <taxon>Fungi</taxon>
        <taxon>Dikarya</taxon>
        <taxon>Ascomycota</taxon>
        <taxon>Pezizomycotina</taxon>
        <taxon>Sordariomycetes</taxon>
        <taxon>Sordariomycetidae</taxon>
        <taxon>Sordariales</taxon>
        <taxon>Schizotheciaceae</taxon>
        <taxon>Echria</taxon>
    </lineage>
</organism>
<comment type="similarity">
    <text evidence="1">Belongs to the GMC oxidoreductase family.</text>
</comment>
<feature type="compositionally biased region" description="Polar residues" evidence="3">
    <location>
        <begin position="1"/>
        <end position="11"/>
    </location>
</feature>